<dbReference type="EMBL" id="JANRMI010000001">
    <property type="protein sequence ID" value="MDG0815124.1"/>
    <property type="molecule type" value="Genomic_DNA"/>
</dbReference>
<name>A0ABT6DF39_9BACT</name>
<comment type="caution">
    <text evidence="2">The sequence shown here is derived from an EMBL/GenBank/DDBJ whole genome shotgun (WGS) entry which is preliminary data.</text>
</comment>
<evidence type="ECO:0000313" key="3">
    <source>
        <dbReference type="Proteomes" id="UP001152321"/>
    </source>
</evidence>
<gene>
    <name evidence="2" type="ORF">NWE73_02040</name>
</gene>
<organism evidence="2 3">
    <name type="scientific">Bdellovibrio svalbardensis</name>
    <dbReference type="NCBI Taxonomy" id="2972972"/>
    <lineage>
        <taxon>Bacteria</taxon>
        <taxon>Pseudomonadati</taxon>
        <taxon>Bdellovibrionota</taxon>
        <taxon>Bdellovibrionia</taxon>
        <taxon>Bdellovibrionales</taxon>
        <taxon>Pseudobdellovibrionaceae</taxon>
        <taxon>Bdellovibrio</taxon>
    </lineage>
</organism>
<dbReference type="RefSeq" id="WP_277576600.1">
    <property type="nucleotide sequence ID" value="NZ_JANRMI010000001.1"/>
</dbReference>
<dbReference type="Proteomes" id="UP001152321">
    <property type="component" value="Unassembled WGS sequence"/>
</dbReference>
<reference evidence="2" key="1">
    <citation type="submission" date="2022-08" db="EMBL/GenBank/DDBJ databases">
        <title>Novel Bdellovibrio Species Isolated from Svalbard: Designation Bdellovibrio svalbardensis.</title>
        <authorList>
            <person name="Mitchell R.J."/>
            <person name="Choi S.Y."/>
        </authorList>
    </citation>
    <scope>NUCLEOTIDE SEQUENCE</scope>
    <source>
        <strain evidence="2">PAP01</strain>
    </source>
</reference>
<evidence type="ECO:0000313" key="2">
    <source>
        <dbReference type="EMBL" id="MDG0815124.1"/>
    </source>
</evidence>
<feature type="chain" id="PRO_5047256067" evidence="1">
    <location>
        <begin position="25"/>
        <end position="230"/>
    </location>
</feature>
<accession>A0ABT6DF39</accession>
<proteinExistence type="predicted"/>
<keyword evidence="1" id="KW-0732">Signal</keyword>
<keyword evidence="3" id="KW-1185">Reference proteome</keyword>
<feature type="signal peptide" evidence="1">
    <location>
        <begin position="1"/>
        <end position="24"/>
    </location>
</feature>
<sequence length="230" mass="25877">MKLKTMLETLIVTLGLLLGKAATAADKPSVHGMLVFGESTIFFSHLPMFHSPHDYQAIFSVKISDEVKDLYLSDKKAHREERVYTFVPELMVLSDAVLQTKTFKGQLYRGHFERAGTLLANDVQVTVQDVIVFKKFDPGANKATQASYYLFGKDGEYWLAHNITKKPDFDHVIPVRLISSSHQGSVTLVNFEQSEKPLNDGMSFNAHSSGKTFHLETLRSIYLEFGDLAM</sequence>
<protein>
    <submittedName>
        <fullName evidence="2">Uncharacterized protein</fullName>
    </submittedName>
</protein>
<evidence type="ECO:0000256" key="1">
    <source>
        <dbReference type="SAM" id="SignalP"/>
    </source>
</evidence>